<gene>
    <name evidence="1" type="ORF">MANES_03G153301v8</name>
</gene>
<evidence type="ECO:0000313" key="1">
    <source>
        <dbReference type="EMBL" id="KAG8658484.1"/>
    </source>
</evidence>
<organism evidence="1 2">
    <name type="scientific">Manihot esculenta</name>
    <name type="common">Cassava</name>
    <name type="synonym">Jatropha manihot</name>
    <dbReference type="NCBI Taxonomy" id="3983"/>
    <lineage>
        <taxon>Eukaryota</taxon>
        <taxon>Viridiplantae</taxon>
        <taxon>Streptophyta</taxon>
        <taxon>Embryophyta</taxon>
        <taxon>Tracheophyta</taxon>
        <taxon>Spermatophyta</taxon>
        <taxon>Magnoliopsida</taxon>
        <taxon>eudicotyledons</taxon>
        <taxon>Gunneridae</taxon>
        <taxon>Pentapetalae</taxon>
        <taxon>rosids</taxon>
        <taxon>fabids</taxon>
        <taxon>Malpighiales</taxon>
        <taxon>Euphorbiaceae</taxon>
        <taxon>Crotonoideae</taxon>
        <taxon>Manihoteae</taxon>
        <taxon>Manihot</taxon>
    </lineage>
</organism>
<protein>
    <submittedName>
        <fullName evidence="1">Uncharacterized protein</fullName>
    </submittedName>
</protein>
<evidence type="ECO:0000313" key="2">
    <source>
        <dbReference type="Proteomes" id="UP000091857"/>
    </source>
</evidence>
<dbReference type="Proteomes" id="UP000091857">
    <property type="component" value="Chromosome 3"/>
</dbReference>
<comment type="caution">
    <text evidence="1">The sequence shown here is derived from an EMBL/GenBank/DDBJ whole genome shotgun (WGS) entry which is preliminary data.</text>
</comment>
<reference evidence="2" key="1">
    <citation type="journal article" date="2016" name="Nat. Biotechnol.">
        <title>Sequencing wild and cultivated cassava and related species reveals extensive interspecific hybridization and genetic diversity.</title>
        <authorList>
            <person name="Bredeson J.V."/>
            <person name="Lyons J.B."/>
            <person name="Prochnik S.E."/>
            <person name="Wu G.A."/>
            <person name="Ha C.M."/>
            <person name="Edsinger-Gonzales E."/>
            <person name="Grimwood J."/>
            <person name="Schmutz J."/>
            <person name="Rabbi I.Y."/>
            <person name="Egesi C."/>
            <person name="Nauluvula P."/>
            <person name="Lebot V."/>
            <person name="Ndunguru J."/>
            <person name="Mkamilo G."/>
            <person name="Bart R.S."/>
            <person name="Setter T.L."/>
            <person name="Gleadow R.M."/>
            <person name="Kulakow P."/>
            <person name="Ferguson M.E."/>
            <person name="Rounsley S."/>
            <person name="Rokhsar D.S."/>
        </authorList>
    </citation>
    <scope>NUCLEOTIDE SEQUENCE [LARGE SCALE GENOMIC DNA]</scope>
    <source>
        <strain evidence="2">cv. AM560-2</strain>
    </source>
</reference>
<accession>A0ACB7I2P0</accession>
<keyword evidence="2" id="KW-1185">Reference proteome</keyword>
<name>A0ACB7I2P0_MANES</name>
<dbReference type="EMBL" id="CM004389">
    <property type="protein sequence ID" value="KAG8658484.1"/>
    <property type="molecule type" value="Genomic_DNA"/>
</dbReference>
<proteinExistence type="predicted"/>
<sequence length="122" mass="14027">MYGRTHPLLSAEETSSLSRDIWVQIILLMLVISSVSGAAGLALEKTRTVNVTNDLSTNIKLKLHCKSKNDDLGDYKGFWYFNWGQKSHWFDIYIDSRDNLKCVVCQWNIQAKGPCRWNEDSQ</sequence>